<dbReference type="Proteomes" id="UP000886998">
    <property type="component" value="Unassembled WGS sequence"/>
</dbReference>
<name>A0A8X6JZ31_9ARAC</name>
<accession>A0A8X6JZ31</accession>
<dbReference type="EMBL" id="BMAV01026096">
    <property type="protein sequence ID" value="GFS47254.1"/>
    <property type="molecule type" value="Genomic_DNA"/>
</dbReference>
<gene>
    <name evidence="1" type="ORF">TNIN_142701</name>
</gene>
<proteinExistence type="predicted"/>
<protein>
    <submittedName>
        <fullName evidence="1">Uncharacterized protein</fullName>
    </submittedName>
</protein>
<organism evidence="1 2">
    <name type="scientific">Trichonephila inaurata madagascariensis</name>
    <dbReference type="NCBI Taxonomy" id="2747483"/>
    <lineage>
        <taxon>Eukaryota</taxon>
        <taxon>Metazoa</taxon>
        <taxon>Ecdysozoa</taxon>
        <taxon>Arthropoda</taxon>
        <taxon>Chelicerata</taxon>
        <taxon>Arachnida</taxon>
        <taxon>Araneae</taxon>
        <taxon>Araneomorphae</taxon>
        <taxon>Entelegynae</taxon>
        <taxon>Araneoidea</taxon>
        <taxon>Nephilidae</taxon>
        <taxon>Trichonephila</taxon>
        <taxon>Trichonephila inaurata</taxon>
    </lineage>
</organism>
<evidence type="ECO:0000313" key="2">
    <source>
        <dbReference type="Proteomes" id="UP000886998"/>
    </source>
</evidence>
<sequence length="71" mass="7834">MPLENNWYLEKPQVPNEQARYTAQVDNTIQTFELYLKKSGPAKSTPVISKATVSETRSSGSGQDSVVNGFV</sequence>
<reference evidence="1" key="1">
    <citation type="submission" date="2020-08" db="EMBL/GenBank/DDBJ databases">
        <title>Multicomponent nature underlies the extraordinary mechanical properties of spider dragline silk.</title>
        <authorList>
            <person name="Kono N."/>
            <person name="Nakamura H."/>
            <person name="Mori M."/>
            <person name="Yoshida Y."/>
            <person name="Ohtoshi R."/>
            <person name="Malay A.D."/>
            <person name="Moran D.A.P."/>
            <person name="Tomita M."/>
            <person name="Numata K."/>
            <person name="Arakawa K."/>
        </authorList>
    </citation>
    <scope>NUCLEOTIDE SEQUENCE</scope>
</reference>
<keyword evidence="2" id="KW-1185">Reference proteome</keyword>
<evidence type="ECO:0000313" key="1">
    <source>
        <dbReference type="EMBL" id="GFS47254.1"/>
    </source>
</evidence>
<comment type="caution">
    <text evidence="1">The sequence shown here is derived from an EMBL/GenBank/DDBJ whole genome shotgun (WGS) entry which is preliminary data.</text>
</comment>
<dbReference type="AlphaFoldDB" id="A0A8X6JZ31"/>